<evidence type="ECO:0000313" key="2">
    <source>
        <dbReference type="Proteomes" id="UP001605036"/>
    </source>
</evidence>
<evidence type="ECO:0000313" key="1">
    <source>
        <dbReference type="EMBL" id="KAL2621657.1"/>
    </source>
</evidence>
<sequence length="417" mass="46711">MGISEDYDVAEADIFSEFERWEGTGCTETETEELTEQLHLGLRSLLEIDAAALMDCRSYDDFFEKPIFCPPEASPRTRARFSAVKRHGNCRTRKSVIIRPQRFDEKCDLTPSEWEKLLRPLLYNSVLEEIYVVACTSIDSTAAKEQIYATVGELLGTSRSLKFLFLEMGGMSAANVAQLSRGLETNPQSALEALIIIGRPQLGTISWLGKTIHNAPKLRHLWLKRVGALDEAAVKEWSEALGRSSSLVKLTLEGLEVKGVSKLLTNAYSEGSSRSKEAVQELELIDMDDTPGGWKQFFNFLSPNSTITALGFIDCSFLNPDDVFRNLLDAVSNFDLAEVNLSESLGHRVQSWSLRADRRYESCGFQVYHHLKQGPRWMVTKTESVFGNELSLNGDSVRAERAERCAIVRRPPASEVV</sequence>
<dbReference type="InterPro" id="IPR032675">
    <property type="entry name" value="LRR_dom_sf"/>
</dbReference>
<comment type="caution">
    <text evidence="1">The sequence shown here is derived from an EMBL/GenBank/DDBJ whole genome shotgun (WGS) entry which is preliminary data.</text>
</comment>
<keyword evidence="2" id="KW-1185">Reference proteome</keyword>
<dbReference type="SUPFAM" id="SSF52047">
    <property type="entry name" value="RNI-like"/>
    <property type="match status" value="1"/>
</dbReference>
<reference evidence="1 2" key="1">
    <citation type="submission" date="2024-09" db="EMBL/GenBank/DDBJ databases">
        <title>Chromosome-scale assembly of Riccia fluitans.</title>
        <authorList>
            <person name="Paukszto L."/>
            <person name="Sawicki J."/>
            <person name="Karawczyk K."/>
            <person name="Piernik-Szablinska J."/>
            <person name="Szczecinska M."/>
            <person name="Mazdziarz M."/>
        </authorList>
    </citation>
    <scope>NUCLEOTIDE SEQUENCE [LARGE SCALE GENOMIC DNA]</scope>
    <source>
        <strain evidence="1">Rf_01</strain>
        <tissue evidence="1">Aerial parts of the thallus</tissue>
    </source>
</reference>
<dbReference type="Gene3D" id="3.80.10.10">
    <property type="entry name" value="Ribonuclease Inhibitor"/>
    <property type="match status" value="1"/>
</dbReference>
<dbReference type="AlphaFoldDB" id="A0ABD1Y4I5"/>
<name>A0ABD1Y4I5_9MARC</name>
<proteinExistence type="predicted"/>
<dbReference type="PANTHER" id="PTHR47679:SF1">
    <property type="entry name" value="PROTEIN TORNADO 1"/>
    <property type="match status" value="1"/>
</dbReference>
<protein>
    <submittedName>
        <fullName evidence="1">Uncharacterized protein</fullName>
    </submittedName>
</protein>
<gene>
    <name evidence="1" type="ORF">R1flu_001862</name>
</gene>
<dbReference type="EMBL" id="JBHFFA010000006">
    <property type="protein sequence ID" value="KAL2621657.1"/>
    <property type="molecule type" value="Genomic_DNA"/>
</dbReference>
<organism evidence="1 2">
    <name type="scientific">Riccia fluitans</name>
    <dbReference type="NCBI Taxonomy" id="41844"/>
    <lineage>
        <taxon>Eukaryota</taxon>
        <taxon>Viridiplantae</taxon>
        <taxon>Streptophyta</taxon>
        <taxon>Embryophyta</taxon>
        <taxon>Marchantiophyta</taxon>
        <taxon>Marchantiopsida</taxon>
        <taxon>Marchantiidae</taxon>
        <taxon>Marchantiales</taxon>
        <taxon>Ricciaceae</taxon>
        <taxon>Riccia</taxon>
    </lineage>
</organism>
<dbReference type="Proteomes" id="UP001605036">
    <property type="component" value="Unassembled WGS sequence"/>
</dbReference>
<dbReference type="PANTHER" id="PTHR47679">
    <property type="entry name" value="PROTEIN TORNADO 1"/>
    <property type="match status" value="1"/>
</dbReference>
<accession>A0ABD1Y4I5</accession>